<sequence>MIRNGQPYLPIHYMHSPLLTNSRQSAINIIQRNSALINPFKEGDYLTPAGLHVLIEKLCIENPKKAIGYRAAIAIISSELANNPNLIVATLQGAANKQESVHKTMREIQNDAKYCLLSNVEFNKNNPCDIHHIEGQSEAPEFADDPKNLIPLTSTIHRAYHSWVNENELDISRATLKFFAKISGYRTDLI</sequence>
<dbReference type="OrthoDB" id="582470at2"/>
<name>K9YY77_DACS8</name>
<keyword evidence="2" id="KW-1185">Reference proteome</keyword>
<protein>
    <recommendedName>
        <fullName evidence="3">HNH nuclease domain-containing protein</fullName>
    </recommendedName>
</protein>
<proteinExistence type="predicted"/>
<dbReference type="Proteomes" id="UP000010482">
    <property type="component" value="Chromosome"/>
</dbReference>
<evidence type="ECO:0000313" key="1">
    <source>
        <dbReference type="EMBL" id="AFZ51869.1"/>
    </source>
</evidence>
<accession>K9YY77</accession>
<dbReference type="eggNOG" id="COG1403">
    <property type="taxonomic scope" value="Bacteria"/>
</dbReference>
<gene>
    <name evidence="1" type="ORF">Dacsa_3366</name>
</gene>
<evidence type="ECO:0008006" key="3">
    <source>
        <dbReference type="Google" id="ProtNLM"/>
    </source>
</evidence>
<dbReference type="RefSeq" id="WP_015230844.1">
    <property type="nucleotide sequence ID" value="NC_019780.1"/>
</dbReference>
<organism evidence="1 2">
    <name type="scientific">Dactylococcopsis salina (strain PCC 8305)</name>
    <name type="common">Myxobactron salinum</name>
    <dbReference type="NCBI Taxonomy" id="13035"/>
    <lineage>
        <taxon>Bacteria</taxon>
        <taxon>Bacillati</taxon>
        <taxon>Cyanobacteriota</taxon>
        <taxon>Cyanophyceae</taxon>
        <taxon>Nodosilineales</taxon>
        <taxon>Cymatolegaceae</taxon>
        <taxon>Dactylococcopsis</taxon>
    </lineage>
</organism>
<dbReference type="EMBL" id="CP003944">
    <property type="protein sequence ID" value="AFZ51869.1"/>
    <property type="molecule type" value="Genomic_DNA"/>
</dbReference>
<dbReference type="KEGG" id="dsl:Dacsa_3366"/>
<evidence type="ECO:0000313" key="2">
    <source>
        <dbReference type="Proteomes" id="UP000010482"/>
    </source>
</evidence>
<reference evidence="1" key="1">
    <citation type="submission" date="2012-04" db="EMBL/GenBank/DDBJ databases">
        <title>Finished genome of Dactylococcopsis salina PCC 8305.</title>
        <authorList>
            <consortium name="US DOE Joint Genome Institute"/>
            <person name="Gugger M."/>
            <person name="Coursin T."/>
            <person name="Rippka R."/>
            <person name="Tandeau De Marsac N."/>
            <person name="Huntemann M."/>
            <person name="Wei C.-L."/>
            <person name="Han J."/>
            <person name="Detter J.C."/>
            <person name="Han C."/>
            <person name="Tapia R."/>
            <person name="Daligault H."/>
            <person name="Chen A."/>
            <person name="Krypides N."/>
            <person name="Mavromatis K."/>
            <person name="Markowitz V."/>
            <person name="Szeto E."/>
            <person name="Ivanova N."/>
            <person name="Ovchinnikova G."/>
            <person name="Pagani I."/>
            <person name="Pati A."/>
            <person name="Goodwin L."/>
            <person name="Peters L."/>
            <person name="Pitluck S."/>
            <person name="Woyke T."/>
            <person name="Kerfeld C."/>
        </authorList>
    </citation>
    <scope>NUCLEOTIDE SEQUENCE [LARGE SCALE GENOMIC DNA]</scope>
    <source>
        <strain evidence="1">PCC 8305</strain>
    </source>
</reference>
<dbReference type="HOGENOM" id="CLU_1425862_0_0_3"/>
<dbReference type="AlphaFoldDB" id="K9YY77"/>